<dbReference type="Proteomes" id="UP000321034">
    <property type="component" value="Unassembled WGS sequence"/>
</dbReference>
<dbReference type="Pfam" id="PF13289">
    <property type="entry name" value="SIR2_2"/>
    <property type="match status" value="1"/>
</dbReference>
<keyword evidence="2" id="KW-1185">Reference proteome</keyword>
<name>A0A5C8HZR0_9MICO</name>
<gene>
    <name evidence="1" type="ORF">FVP77_02445</name>
</gene>
<protein>
    <submittedName>
        <fullName evidence="1">Uncharacterized protein</fullName>
    </submittedName>
</protein>
<comment type="caution">
    <text evidence="1">The sequence shown here is derived from an EMBL/GenBank/DDBJ whole genome shotgun (WGS) entry which is preliminary data.</text>
</comment>
<dbReference type="OrthoDB" id="9808492at2"/>
<dbReference type="EMBL" id="VRSV01000001">
    <property type="protein sequence ID" value="TXK12358.1"/>
    <property type="molecule type" value="Genomic_DNA"/>
</dbReference>
<proteinExistence type="predicted"/>
<organism evidence="1 2">
    <name type="scientific">Microbacterium hatanonis</name>
    <dbReference type="NCBI Taxonomy" id="404366"/>
    <lineage>
        <taxon>Bacteria</taxon>
        <taxon>Bacillati</taxon>
        <taxon>Actinomycetota</taxon>
        <taxon>Actinomycetes</taxon>
        <taxon>Micrococcales</taxon>
        <taxon>Microbacteriaceae</taxon>
        <taxon>Microbacterium</taxon>
    </lineage>
</organism>
<reference evidence="1 2" key="1">
    <citation type="submission" date="2019-08" db="EMBL/GenBank/DDBJ databases">
        <authorList>
            <person name="Dong K."/>
        </authorList>
    </citation>
    <scope>NUCLEOTIDE SEQUENCE [LARGE SCALE GENOMIC DNA]</scope>
    <source>
        <strain evidence="1 2">JCM14558</strain>
    </source>
</reference>
<sequence length="386" mass="42052">MKMFLLGAGASADAGLATSVKMTRAIAERLGRGSYRNPAGQLLHAVIGAIVQHDTSRGGDAFDVPDVERVFSAVTTLSRRDSLDISAFVERWNGNVDAATGPSGLPETWAREFRDSLYGEHAGASELQSAFEDGVFALTQPTSDTLFLELERQMLAALVQVLRVEPSRVTYLSPLVNASGLQAVATLNYDLTIETASEQLGLSFDTGLDQWRGGYGWQWRHDVDVRLLKLHGSLDYALHHARPRKRRILSDHLVRVNDEIAANPAMVFGLGSKLRSDGPFLAMLVELDRLLAETHWLTIVGYSFGDRHINAALTRWINSDIADRISIVNPEIEKWTSGDVAPSYFSTLSQAASGGGFEFGRHATWAPLQLDLLSVGAAEGLATLHG</sequence>
<accession>A0A5C8HZR0</accession>
<evidence type="ECO:0000313" key="1">
    <source>
        <dbReference type="EMBL" id="TXK12358.1"/>
    </source>
</evidence>
<evidence type="ECO:0000313" key="2">
    <source>
        <dbReference type="Proteomes" id="UP000321034"/>
    </source>
</evidence>
<dbReference type="AlphaFoldDB" id="A0A5C8HZR0"/>